<feature type="compositionally biased region" description="Basic residues" evidence="7">
    <location>
        <begin position="450"/>
        <end position="461"/>
    </location>
</feature>
<evidence type="ECO:0000256" key="2">
    <source>
        <dbReference type="ARBA" id="ARBA00013064"/>
    </source>
</evidence>
<feature type="region of interest" description="Disordered" evidence="7">
    <location>
        <begin position="376"/>
        <end position="414"/>
    </location>
</feature>
<dbReference type="AlphaFoldDB" id="A0A7J6LZZ0"/>
<dbReference type="InterPro" id="IPR029021">
    <property type="entry name" value="Prot-tyrosine_phosphatase-like"/>
</dbReference>
<proteinExistence type="inferred from homology"/>
<comment type="caution">
    <text evidence="9">The sequence shown here is derived from an EMBL/GenBank/DDBJ whole genome shotgun (WGS) entry which is preliminary data.</text>
</comment>
<evidence type="ECO:0000256" key="6">
    <source>
        <dbReference type="ARBA" id="ARBA00023274"/>
    </source>
</evidence>
<dbReference type="SUPFAM" id="SSF47336">
    <property type="entry name" value="ACP-like"/>
    <property type="match status" value="1"/>
</dbReference>
<protein>
    <recommendedName>
        <fullName evidence="2">protein-tyrosine-phosphatase</fullName>
        <ecNumber evidence="2">3.1.3.48</ecNumber>
    </recommendedName>
</protein>
<evidence type="ECO:0000256" key="4">
    <source>
        <dbReference type="ARBA" id="ARBA00022912"/>
    </source>
</evidence>
<dbReference type="CDD" id="cd14498">
    <property type="entry name" value="DSP"/>
    <property type="match status" value="1"/>
</dbReference>
<evidence type="ECO:0000313" key="9">
    <source>
        <dbReference type="EMBL" id="KAF4664863.1"/>
    </source>
</evidence>
<dbReference type="GO" id="GO:0003735">
    <property type="term" value="F:structural constituent of ribosome"/>
    <property type="evidence" value="ECO:0007669"/>
    <property type="project" value="InterPro"/>
</dbReference>
<evidence type="ECO:0000256" key="7">
    <source>
        <dbReference type="SAM" id="MobiDB-lite"/>
    </source>
</evidence>
<dbReference type="PANTHER" id="PTHR10159:SF519">
    <property type="entry name" value="DUAL SPECIFICITY PROTEIN PHOSPHATASE MPK3"/>
    <property type="match status" value="1"/>
</dbReference>
<feature type="region of interest" description="Disordered" evidence="7">
    <location>
        <begin position="1"/>
        <end position="35"/>
    </location>
</feature>
<dbReference type="EC" id="3.1.3.48" evidence="2"/>
<dbReference type="GO" id="GO:0043409">
    <property type="term" value="P:negative regulation of MAPK cascade"/>
    <property type="evidence" value="ECO:0007669"/>
    <property type="project" value="TreeGrafter"/>
</dbReference>
<organism evidence="9 10">
    <name type="scientific">Perkinsus olseni</name>
    <name type="common">Perkinsus atlanticus</name>
    <dbReference type="NCBI Taxonomy" id="32597"/>
    <lineage>
        <taxon>Eukaryota</taxon>
        <taxon>Sar</taxon>
        <taxon>Alveolata</taxon>
        <taxon>Perkinsozoa</taxon>
        <taxon>Perkinsea</taxon>
        <taxon>Perkinsida</taxon>
        <taxon>Perkinsidae</taxon>
        <taxon>Perkinsus</taxon>
    </lineage>
</organism>
<keyword evidence="3" id="KW-0378">Hydrolase</keyword>
<dbReference type="PROSITE" id="PS00383">
    <property type="entry name" value="TYR_PHOSPHATASE_1"/>
    <property type="match status" value="1"/>
</dbReference>
<name>A0A7J6LZZ0_PEROL</name>
<dbReference type="Proteomes" id="UP000570595">
    <property type="component" value="Unassembled WGS sequence"/>
</dbReference>
<dbReference type="Pfam" id="PF04758">
    <property type="entry name" value="Ribosomal_S30"/>
    <property type="match status" value="1"/>
</dbReference>
<keyword evidence="6" id="KW-0687">Ribonucleoprotein</keyword>
<dbReference type="SUPFAM" id="SSF52799">
    <property type="entry name" value="(Phosphotyrosine protein) phosphatases II"/>
    <property type="match status" value="1"/>
</dbReference>
<dbReference type="PANTHER" id="PTHR10159">
    <property type="entry name" value="DUAL SPECIFICITY PROTEIN PHOSPHATASE"/>
    <property type="match status" value="1"/>
</dbReference>
<dbReference type="GO" id="GO:1990904">
    <property type="term" value="C:ribonucleoprotein complex"/>
    <property type="evidence" value="ECO:0007669"/>
    <property type="project" value="UniProtKB-KW"/>
</dbReference>
<evidence type="ECO:0000313" key="10">
    <source>
        <dbReference type="Proteomes" id="UP000570595"/>
    </source>
</evidence>
<dbReference type="EMBL" id="JABAHT010000107">
    <property type="protein sequence ID" value="KAF4664863.1"/>
    <property type="molecule type" value="Genomic_DNA"/>
</dbReference>
<dbReference type="InterPro" id="IPR020422">
    <property type="entry name" value="TYR_PHOSPHATASE_DUAL_dom"/>
</dbReference>
<feature type="region of interest" description="Disordered" evidence="7">
    <location>
        <begin position="428"/>
        <end position="461"/>
    </location>
</feature>
<keyword evidence="4" id="KW-0904">Protein phosphatase</keyword>
<evidence type="ECO:0000259" key="8">
    <source>
        <dbReference type="PROSITE" id="PS50056"/>
    </source>
</evidence>
<dbReference type="Gene3D" id="3.90.190.10">
    <property type="entry name" value="Protein tyrosine phosphatase superfamily"/>
    <property type="match status" value="1"/>
</dbReference>
<gene>
    <name evidence="9" type="ORF">FOZ61_000409</name>
</gene>
<dbReference type="InterPro" id="IPR000387">
    <property type="entry name" value="Tyr_Pase_dom"/>
</dbReference>
<dbReference type="InterPro" id="IPR016130">
    <property type="entry name" value="Tyr_Pase_AS"/>
</dbReference>
<dbReference type="GO" id="GO:0005737">
    <property type="term" value="C:cytoplasm"/>
    <property type="evidence" value="ECO:0007669"/>
    <property type="project" value="TreeGrafter"/>
</dbReference>
<evidence type="ECO:0000256" key="3">
    <source>
        <dbReference type="ARBA" id="ARBA00022801"/>
    </source>
</evidence>
<dbReference type="OrthoDB" id="10252009at2759"/>
<keyword evidence="5" id="KW-0689">Ribosomal protein</keyword>
<accession>A0A7J6LZZ0</accession>
<dbReference type="InterPro" id="IPR036736">
    <property type="entry name" value="ACP-like_sf"/>
</dbReference>
<sequence length="801" mass="88157">MGKVHGSLARAGKVKNQTPKVPKQEKKKAITGRARKRMQYNRRFSAKSNGSSYYYHRNLPLSRGAEIDRDVAEGGAAAVGEFDNHHLLSSYDEGDLRYQTLRTSEGRGQAWSRMESVDSCHGEVAVDDTSPNRVAQTADEYFAGRGRGKRRSRSGSGVMLSSCPAEVLAAEMMPTPGIEPATTSVTTPAKGCILPSENESIHSEPPVALASGDSPYQMMVDGLSSSSSSIPPSTVAPAVPLVAFKPFIGDASAESSPTQPQPSSLDYMAPLEATLMRQQAAAGRRGALMRGRSILERFNLVEESDEDGSDAEDEVNLPPDAMQTVVGGVAQLGASQPSGIDALARLQMSTMNQHRKKKEKGRIYSHRTILERLNLLEESDDDDGGLDSANISSSSPSPDMSTSSAESSSAEDHRLRRSNMLATMEVASSSMVHTTELDTPRADLKESGNRRKRRRAERHSLARLRIRPPLDPQETAHEIFPRIFLGGHIVARNRELLRRAEANLSSSRSESVPPVDVEDMSCEPIDWFWDEAHEHIDKTLRPYMEQDTSPSSSPSSLASSSGCVLIHCRSGVSRSASTLLSYLVKRRGQSLYHALTHVRHCRNIRPNCGFFEKLQELEMSLRADGKSTVDRKLYFSWYNNCRDVARDEGQVEEHSSADDAIDNTYSRQIDWNSEPPMVDMQNPAELATRTAAAIKGYLQMRREEVAVEQQAEKGGEAAKGVAEEALKKLDENIATFGSKTPEELLTLSFESLGFDELEEVECLLQIEEAFDVKLPDEAFNTLKNGQQALEAVKQQLKEKGE</sequence>
<dbReference type="InterPro" id="IPR006846">
    <property type="entry name" value="Ribosomal_eS30"/>
</dbReference>
<feature type="compositionally biased region" description="Basic and acidic residues" evidence="7">
    <location>
        <begin position="435"/>
        <end position="449"/>
    </location>
</feature>
<dbReference type="Gene3D" id="1.10.1200.10">
    <property type="entry name" value="ACP-like"/>
    <property type="match status" value="1"/>
</dbReference>
<dbReference type="PROSITE" id="PS50056">
    <property type="entry name" value="TYR_PHOSPHATASE_2"/>
    <property type="match status" value="1"/>
</dbReference>
<dbReference type="GO" id="GO:0006412">
    <property type="term" value="P:translation"/>
    <property type="evidence" value="ECO:0007669"/>
    <property type="project" value="InterPro"/>
</dbReference>
<dbReference type="GO" id="GO:0005840">
    <property type="term" value="C:ribosome"/>
    <property type="evidence" value="ECO:0007669"/>
    <property type="project" value="UniProtKB-KW"/>
</dbReference>
<evidence type="ECO:0000256" key="1">
    <source>
        <dbReference type="ARBA" id="ARBA00008601"/>
    </source>
</evidence>
<dbReference type="GO" id="GO:0004725">
    <property type="term" value="F:protein tyrosine phosphatase activity"/>
    <property type="evidence" value="ECO:0007669"/>
    <property type="project" value="UniProtKB-EC"/>
</dbReference>
<dbReference type="InterPro" id="IPR000340">
    <property type="entry name" value="Dual-sp_phosphatase_cat-dom"/>
</dbReference>
<feature type="domain" description="Tyrosine specific protein phosphatases" evidence="8">
    <location>
        <begin position="534"/>
        <end position="602"/>
    </location>
</feature>
<reference evidence="9 10" key="1">
    <citation type="submission" date="2020-04" db="EMBL/GenBank/DDBJ databases">
        <title>Perkinsus olseni comparative genomics.</title>
        <authorList>
            <person name="Bogema D.R."/>
        </authorList>
    </citation>
    <scope>NUCLEOTIDE SEQUENCE [LARGE SCALE GENOMIC DNA]</scope>
    <source>
        <strain evidence="9">ATCC PRA-179</strain>
    </source>
</reference>
<dbReference type="Pfam" id="PF00782">
    <property type="entry name" value="DSPc"/>
    <property type="match status" value="1"/>
</dbReference>
<comment type="similarity">
    <text evidence="1">Belongs to the protein-tyrosine phosphatase family. Non-receptor class dual specificity subfamily.</text>
</comment>
<feature type="compositionally biased region" description="Low complexity" evidence="7">
    <location>
        <begin position="386"/>
        <end position="408"/>
    </location>
</feature>
<evidence type="ECO:0000256" key="5">
    <source>
        <dbReference type="ARBA" id="ARBA00022980"/>
    </source>
</evidence>
<dbReference type="SMART" id="SM00195">
    <property type="entry name" value="DSPc"/>
    <property type="match status" value="1"/>
</dbReference>